<protein>
    <recommendedName>
        <fullName evidence="2">tRNA threonylcarbamoyladenosine biosynthesis protein TsaB</fullName>
    </recommendedName>
    <alternativeName>
        <fullName evidence="3">t(6)A37 threonylcarbamoyladenosine biosynthesis protein TsaB</fullName>
    </alternativeName>
</protein>
<dbReference type="STRING" id="1921549.GCA_900128825_00213"/>
<dbReference type="PANTHER" id="PTHR11735">
    <property type="entry name" value="TRNA N6-ADENOSINE THREONYLCARBAMOYLTRANSFERASE"/>
    <property type="match status" value="1"/>
</dbReference>
<dbReference type="Proteomes" id="UP000271849">
    <property type="component" value="Chromosome"/>
</dbReference>
<dbReference type="Pfam" id="PF00814">
    <property type="entry name" value="TsaD"/>
    <property type="match status" value="1"/>
</dbReference>
<dbReference type="InterPro" id="IPR000905">
    <property type="entry name" value="Gcp-like_dom"/>
</dbReference>
<evidence type="ECO:0000256" key="2">
    <source>
        <dbReference type="ARBA" id="ARBA00019012"/>
    </source>
</evidence>
<accession>A0A3B1E7W0</accession>
<dbReference type="GO" id="GO:0005829">
    <property type="term" value="C:cytosol"/>
    <property type="evidence" value="ECO:0007669"/>
    <property type="project" value="TreeGrafter"/>
</dbReference>
<evidence type="ECO:0000313" key="6">
    <source>
        <dbReference type="Proteomes" id="UP000271849"/>
    </source>
</evidence>
<dbReference type="GO" id="GO:0002949">
    <property type="term" value="P:tRNA threonylcarbamoyladenosine modification"/>
    <property type="evidence" value="ECO:0007669"/>
    <property type="project" value="InterPro"/>
</dbReference>
<gene>
    <name evidence="5" type="primary">tsaB</name>
    <name evidence="5" type="ORF">BUCINSTRO3249_0214</name>
</gene>
<dbReference type="Gene3D" id="3.30.420.40">
    <property type="match status" value="2"/>
</dbReference>
<proteinExistence type="inferred from homology"/>
<evidence type="ECO:0000256" key="1">
    <source>
        <dbReference type="ARBA" id="ARBA00010493"/>
    </source>
</evidence>
<dbReference type="InterPro" id="IPR022496">
    <property type="entry name" value="T6A_TsaB"/>
</dbReference>
<comment type="similarity">
    <text evidence="1">Belongs to the KAE1 / TsaD family. TsaB subfamily.</text>
</comment>
<sequence length="223" mass="26227">MNFHNTVLALDTTLHSCSVSLLYEKKIYSLFKLCQKNHEKNILFMIKKILQQVNITLNKIRYIACTIGPGSFTGIRISIGVSQTISIIYKIPIIGFSTLQILSEQSWRINQIKRVLIAIPISKKRIFWAKYLKNKSGLWIGIHTEKLYHNINIIRKMVYSQRGTWSSIGLDFNMNFFKRSMKLIKTKIFTPHSKDIINYTIKYLNLHKKHHTTQIYPRYLYSI</sequence>
<evidence type="ECO:0000256" key="3">
    <source>
        <dbReference type="ARBA" id="ARBA00032446"/>
    </source>
</evidence>
<dbReference type="EMBL" id="LR025085">
    <property type="protein sequence ID" value="VAX76577.1"/>
    <property type="molecule type" value="Genomic_DNA"/>
</dbReference>
<dbReference type="RefSeq" id="WP_158349094.1">
    <property type="nucleotide sequence ID" value="NZ_LR025085.1"/>
</dbReference>
<dbReference type="SUPFAM" id="SSF53067">
    <property type="entry name" value="Actin-like ATPase domain"/>
    <property type="match status" value="1"/>
</dbReference>
<evidence type="ECO:0000259" key="4">
    <source>
        <dbReference type="Pfam" id="PF00814"/>
    </source>
</evidence>
<dbReference type="InterPro" id="IPR043129">
    <property type="entry name" value="ATPase_NBD"/>
</dbReference>
<name>A0A3B1E7W0_9GAMM</name>
<dbReference type="NCBIfam" id="TIGR03725">
    <property type="entry name" value="T6A_YeaZ"/>
    <property type="match status" value="1"/>
</dbReference>
<organism evidence="5 6">
    <name type="scientific">Buchnera aphidicola</name>
    <name type="common">Cinara strobi</name>
    <dbReference type="NCBI Taxonomy" id="1921549"/>
    <lineage>
        <taxon>Bacteria</taxon>
        <taxon>Pseudomonadati</taxon>
        <taxon>Pseudomonadota</taxon>
        <taxon>Gammaproteobacteria</taxon>
        <taxon>Enterobacterales</taxon>
        <taxon>Erwiniaceae</taxon>
        <taxon>Buchnera</taxon>
    </lineage>
</organism>
<dbReference type="AlphaFoldDB" id="A0A3B1E7W0"/>
<reference evidence="6" key="1">
    <citation type="submission" date="2018-09" db="EMBL/GenBank/DDBJ databases">
        <authorList>
            <person name="Manzano-Marin A."/>
            <person name="Manzano-Marin A."/>
        </authorList>
    </citation>
    <scope>NUCLEOTIDE SEQUENCE [LARGE SCALE GENOMIC DNA]</scope>
    <source>
        <strain evidence="6">BuCistrobi</strain>
    </source>
</reference>
<evidence type="ECO:0000313" key="5">
    <source>
        <dbReference type="EMBL" id="VAX76577.1"/>
    </source>
</evidence>
<feature type="domain" description="Gcp-like" evidence="4">
    <location>
        <begin position="33"/>
        <end position="107"/>
    </location>
</feature>
<dbReference type="PANTHER" id="PTHR11735:SF11">
    <property type="entry name" value="TRNA THREONYLCARBAMOYLADENOSINE BIOSYNTHESIS PROTEIN TSAB"/>
    <property type="match status" value="1"/>
</dbReference>
<dbReference type="OrthoDB" id="9809995at2"/>